<comment type="similarity">
    <text evidence="8">Belongs to the TRAP transporter small permease family.</text>
</comment>
<reference evidence="11 12" key="1">
    <citation type="submission" date="2018-07" db="EMBL/GenBank/DDBJ databases">
        <title>Genomic Encyclopedia of Type Strains, Phase IV (KMG-IV): sequencing the most valuable type-strain genomes for metagenomic binning, comparative biology and taxonomic classification.</title>
        <authorList>
            <person name="Goeker M."/>
        </authorList>
    </citation>
    <scope>NUCLEOTIDE SEQUENCE [LARGE SCALE GENOMIC DNA]</scope>
    <source>
        <strain evidence="11 12">DSM 4134</strain>
    </source>
</reference>
<evidence type="ECO:0000256" key="4">
    <source>
        <dbReference type="ARBA" id="ARBA00022519"/>
    </source>
</evidence>
<feature type="domain" description="Tripartite ATP-independent periplasmic transporters DctQ component" evidence="10">
    <location>
        <begin position="22"/>
        <end position="149"/>
    </location>
</feature>
<feature type="transmembrane region" description="Helical" evidence="9">
    <location>
        <begin position="46"/>
        <end position="64"/>
    </location>
</feature>
<keyword evidence="6 9" id="KW-1133">Transmembrane helix</keyword>
<evidence type="ECO:0000256" key="7">
    <source>
        <dbReference type="ARBA" id="ARBA00023136"/>
    </source>
</evidence>
<comment type="subcellular location">
    <subcellularLocation>
        <location evidence="1">Cell inner membrane</location>
        <topology evidence="1">Multi-pass membrane protein</topology>
    </subcellularLocation>
</comment>
<dbReference type="Proteomes" id="UP000256779">
    <property type="component" value="Unassembled WGS sequence"/>
</dbReference>
<comment type="caution">
    <text evidence="11">The sequence shown here is derived from an EMBL/GenBank/DDBJ whole genome shotgun (WGS) entry which is preliminary data.</text>
</comment>
<dbReference type="GO" id="GO:0015740">
    <property type="term" value="P:C4-dicarboxylate transport"/>
    <property type="evidence" value="ECO:0007669"/>
    <property type="project" value="TreeGrafter"/>
</dbReference>
<gene>
    <name evidence="11" type="ORF">C7460_1125</name>
</gene>
<keyword evidence="7 9" id="KW-0472">Membrane</keyword>
<keyword evidence="3" id="KW-1003">Cell membrane</keyword>
<dbReference type="InterPro" id="IPR007387">
    <property type="entry name" value="TRAP_DctQ"/>
</dbReference>
<evidence type="ECO:0000256" key="3">
    <source>
        <dbReference type="ARBA" id="ARBA00022475"/>
    </source>
</evidence>
<dbReference type="Pfam" id="PF04290">
    <property type="entry name" value="DctQ"/>
    <property type="match status" value="1"/>
</dbReference>
<keyword evidence="12" id="KW-1185">Reference proteome</keyword>
<name>A0A3D9L1X1_MARFU</name>
<dbReference type="PANTHER" id="PTHR35011:SF2">
    <property type="entry name" value="2,3-DIKETO-L-GULONATE TRAP TRANSPORTER SMALL PERMEASE PROTEIN YIAM"/>
    <property type="match status" value="1"/>
</dbReference>
<dbReference type="RefSeq" id="WP_115868553.1">
    <property type="nucleotide sequence ID" value="NZ_QREG01000012.1"/>
</dbReference>
<evidence type="ECO:0000313" key="11">
    <source>
        <dbReference type="EMBL" id="RED97396.1"/>
    </source>
</evidence>
<evidence type="ECO:0000256" key="5">
    <source>
        <dbReference type="ARBA" id="ARBA00022692"/>
    </source>
</evidence>
<sequence>MQLRTKVDKVLAAVLVVLMSVMVINVLWQVASRYLLGSPSLFTDELANFLLIWVGLLGAAYAAGQRAHLSIDILPEKLSGAKKRTLHIILGVLTIGFALTIMVIGGIRLVYVTLLLEQASATLRLPLGYVYLVIPVSGLLIIFYTLLDFKSQPK</sequence>
<feature type="transmembrane region" description="Helical" evidence="9">
    <location>
        <begin position="127"/>
        <end position="147"/>
    </location>
</feature>
<evidence type="ECO:0000256" key="9">
    <source>
        <dbReference type="SAM" id="Phobius"/>
    </source>
</evidence>
<organism evidence="11 12">
    <name type="scientific">Marinoscillum furvescens DSM 4134</name>
    <dbReference type="NCBI Taxonomy" id="1122208"/>
    <lineage>
        <taxon>Bacteria</taxon>
        <taxon>Pseudomonadati</taxon>
        <taxon>Bacteroidota</taxon>
        <taxon>Cytophagia</taxon>
        <taxon>Cytophagales</taxon>
        <taxon>Reichenbachiellaceae</taxon>
        <taxon>Marinoscillum</taxon>
    </lineage>
</organism>
<accession>A0A3D9L1X1</accession>
<keyword evidence="4" id="KW-0997">Cell inner membrane</keyword>
<feature type="transmembrane region" description="Helical" evidence="9">
    <location>
        <begin position="12"/>
        <end position="31"/>
    </location>
</feature>
<evidence type="ECO:0000256" key="2">
    <source>
        <dbReference type="ARBA" id="ARBA00022448"/>
    </source>
</evidence>
<dbReference type="GO" id="GO:0005886">
    <property type="term" value="C:plasma membrane"/>
    <property type="evidence" value="ECO:0007669"/>
    <property type="project" value="UniProtKB-SubCell"/>
</dbReference>
<proteinExistence type="inferred from homology"/>
<evidence type="ECO:0000256" key="8">
    <source>
        <dbReference type="ARBA" id="ARBA00038436"/>
    </source>
</evidence>
<dbReference type="OrthoDB" id="9815614at2"/>
<feature type="transmembrane region" description="Helical" evidence="9">
    <location>
        <begin position="85"/>
        <end position="107"/>
    </location>
</feature>
<evidence type="ECO:0000259" key="10">
    <source>
        <dbReference type="Pfam" id="PF04290"/>
    </source>
</evidence>
<protein>
    <submittedName>
        <fullName evidence="11">TRAP-type C4-dicarboxylate transport system permease small subunit</fullName>
    </submittedName>
</protein>
<dbReference type="GO" id="GO:0022857">
    <property type="term" value="F:transmembrane transporter activity"/>
    <property type="evidence" value="ECO:0007669"/>
    <property type="project" value="TreeGrafter"/>
</dbReference>
<dbReference type="InterPro" id="IPR055348">
    <property type="entry name" value="DctQ"/>
</dbReference>
<evidence type="ECO:0000256" key="6">
    <source>
        <dbReference type="ARBA" id="ARBA00022989"/>
    </source>
</evidence>
<dbReference type="AlphaFoldDB" id="A0A3D9L1X1"/>
<dbReference type="EMBL" id="QREG01000012">
    <property type="protein sequence ID" value="RED97396.1"/>
    <property type="molecule type" value="Genomic_DNA"/>
</dbReference>
<dbReference type="PANTHER" id="PTHR35011">
    <property type="entry name" value="2,3-DIKETO-L-GULONATE TRAP TRANSPORTER SMALL PERMEASE PROTEIN YIAM"/>
    <property type="match status" value="1"/>
</dbReference>
<evidence type="ECO:0000256" key="1">
    <source>
        <dbReference type="ARBA" id="ARBA00004429"/>
    </source>
</evidence>
<evidence type="ECO:0000313" key="12">
    <source>
        <dbReference type="Proteomes" id="UP000256779"/>
    </source>
</evidence>
<keyword evidence="5 9" id="KW-0812">Transmembrane</keyword>
<keyword evidence="2" id="KW-0813">Transport</keyword>